<keyword evidence="20" id="KW-1185">Reference proteome</keyword>
<evidence type="ECO:0000256" key="4">
    <source>
        <dbReference type="ARBA" id="ARBA00022692"/>
    </source>
</evidence>
<dbReference type="Proteomes" id="UP000383932">
    <property type="component" value="Unassembled WGS sequence"/>
</dbReference>
<keyword evidence="10" id="KW-0326">Glycosidase</keyword>
<dbReference type="AlphaFoldDB" id="A0A5N5QJR2"/>
<reference evidence="19 20" key="1">
    <citation type="journal article" date="2019" name="Fungal Biol. Biotechnol.">
        <title>Draft genome sequence of fastidious pathogen Ceratobasidium theobromae, which causes vascular-streak dieback in Theobroma cacao.</title>
        <authorList>
            <person name="Ali S.S."/>
            <person name="Asman A."/>
            <person name="Shao J."/>
            <person name="Firmansyah A.P."/>
            <person name="Susilo A.W."/>
            <person name="Rosmana A."/>
            <person name="McMahon P."/>
            <person name="Junaid M."/>
            <person name="Guest D."/>
            <person name="Kheng T.Y."/>
            <person name="Meinhardt L.W."/>
            <person name="Bailey B.A."/>
        </authorList>
    </citation>
    <scope>NUCLEOTIDE SEQUENCE [LARGE SCALE GENOMIC DNA]</scope>
    <source>
        <strain evidence="19 20">CT2</strain>
    </source>
</reference>
<dbReference type="GO" id="GO:0005576">
    <property type="term" value="C:extracellular region"/>
    <property type="evidence" value="ECO:0007669"/>
    <property type="project" value="TreeGrafter"/>
</dbReference>
<feature type="region of interest" description="Disordered" evidence="16">
    <location>
        <begin position="585"/>
        <end position="604"/>
    </location>
</feature>
<comment type="function">
    <text evidence="13">Glucosidase involved in the degradation of cellulosic biomass. Active on lichenan.</text>
</comment>
<feature type="region of interest" description="Disordered" evidence="16">
    <location>
        <begin position="100"/>
        <end position="143"/>
    </location>
</feature>
<feature type="region of interest" description="Disordered" evidence="16">
    <location>
        <begin position="27"/>
        <end position="65"/>
    </location>
</feature>
<gene>
    <name evidence="19" type="ORF">CTheo_4842</name>
</gene>
<protein>
    <recommendedName>
        <fullName evidence="14">glucan 1,3-beta-glucosidase</fullName>
        <ecNumber evidence="14">3.2.1.58</ecNumber>
    </recommendedName>
    <alternativeName>
        <fullName evidence="15">Exo-1,3-beta-glucanase D</fullName>
    </alternativeName>
</protein>
<comment type="caution">
    <text evidence="19">The sequence shown here is derived from an EMBL/GenBank/DDBJ whole genome shotgun (WGS) entry which is preliminary data.</text>
</comment>
<dbReference type="OrthoDB" id="62120at2759"/>
<dbReference type="Pfam" id="PF00150">
    <property type="entry name" value="Cellulase"/>
    <property type="match status" value="1"/>
</dbReference>
<evidence type="ECO:0000256" key="2">
    <source>
        <dbReference type="ARBA" id="ARBA00005641"/>
    </source>
</evidence>
<dbReference type="FunFam" id="3.20.20.80:FF:000033">
    <property type="entry name" value="Glucan 1,3-beta-glucosidase A"/>
    <property type="match status" value="1"/>
</dbReference>
<evidence type="ECO:0000256" key="3">
    <source>
        <dbReference type="ARBA" id="ARBA00022475"/>
    </source>
</evidence>
<evidence type="ECO:0000256" key="6">
    <source>
        <dbReference type="ARBA" id="ARBA00022968"/>
    </source>
</evidence>
<dbReference type="GO" id="GO:0009986">
    <property type="term" value="C:cell surface"/>
    <property type="evidence" value="ECO:0007669"/>
    <property type="project" value="TreeGrafter"/>
</dbReference>
<evidence type="ECO:0000256" key="8">
    <source>
        <dbReference type="ARBA" id="ARBA00023136"/>
    </source>
</evidence>
<keyword evidence="3" id="KW-1003">Cell membrane</keyword>
<accession>A0A5N5QJR2</accession>
<dbReference type="GO" id="GO:0009251">
    <property type="term" value="P:glucan catabolic process"/>
    <property type="evidence" value="ECO:0007669"/>
    <property type="project" value="TreeGrafter"/>
</dbReference>
<keyword evidence="4 17" id="KW-0812">Transmembrane</keyword>
<feature type="domain" description="Glycoside hydrolase family 5" evidence="18">
    <location>
        <begin position="250"/>
        <end position="402"/>
    </location>
</feature>
<comment type="catalytic activity">
    <reaction evidence="12">
        <text>Successive hydrolysis of beta-D-glucose units from the non-reducing ends of (1-&gt;3)-beta-D-glucans, releasing alpha-glucose.</text>
        <dbReference type="EC" id="3.2.1.58"/>
    </reaction>
</comment>
<keyword evidence="9" id="KW-0325">Glycoprotein</keyword>
<feature type="compositionally biased region" description="Low complexity" evidence="16">
    <location>
        <begin position="100"/>
        <end position="131"/>
    </location>
</feature>
<evidence type="ECO:0000313" key="19">
    <source>
        <dbReference type="EMBL" id="KAB5591728.1"/>
    </source>
</evidence>
<dbReference type="SUPFAM" id="SSF51445">
    <property type="entry name" value="(Trans)glycosidases"/>
    <property type="match status" value="1"/>
</dbReference>
<dbReference type="InterPro" id="IPR017853">
    <property type="entry name" value="GH"/>
</dbReference>
<dbReference type="EC" id="3.2.1.58" evidence="14"/>
<feature type="compositionally biased region" description="Polar residues" evidence="16">
    <location>
        <begin position="28"/>
        <end position="37"/>
    </location>
</feature>
<keyword evidence="5" id="KW-0378">Hydrolase</keyword>
<dbReference type="InterPro" id="IPR001547">
    <property type="entry name" value="Glyco_hydro_5"/>
</dbReference>
<dbReference type="Gene3D" id="3.20.20.80">
    <property type="entry name" value="Glycosidases"/>
    <property type="match status" value="1"/>
</dbReference>
<sequence length="717" mass="77866">MSRPESPSAVQTDTLLPPRAVALHSNRDSLATTNSADPSVKVHDSNSYVGLPVAEGNDEKPSSGKKRPLMMAAIGLAALAVIVVAVVVPVYFKVIKKDNNTTQSASSGSNGSSPTGSNPNGGNPSSSVVTSGGDGSTITKDDGTTFTYTNKFGGFWVFDPANPFNNSARAQEWSPPLSEPWKYGDDQIRGVNLGGWLVLEPFISPALYEPYQPDSPGYGGIQAIDEWTLCEAIAANKSSGGVAKVIEEHYATFITEEDFAQIAAAGLNWVRIPIPYWAVEKFDDEPFLERVAWKYFLKAIEWARKYGIRINLDLHTIPGSQNGYNHSGKRGDINWLMGVMGVANAQRSLNIMRTITEFISQDQYKDVVPMFGVVNEARSRDIGRDVITSFYLEMHDMMRNITGFGKGPFIAIHDGFEPLDQWYDFLPGSDRVALDSHPYFAFADRLDASPLAQQVQNPCSRWGARFNTTLDTYGFASAGEWSLAFNDCGLYLNGASSGARYDGTLSSYKGTRIGSCDTWIDADEWSDADKKNLQTFALSHMDAFGNYFFWTWRIGESLATGKVNAPLWSYKHGLEKGYIPTDPRKAAGQCKNSNPRAGQLKPTQTSYVSQTIAAALRDSHPFPPASLANQANAAALPTYTPTGTPHTMPAPTFASATAAAGSGWVGGSGGWDGDYVPIEGCTYPDPWNANGVSVPSRCTGRRRLVREPRATPPPVAK</sequence>
<keyword evidence="8 17" id="KW-0472">Membrane</keyword>
<name>A0A5N5QJR2_9AGAM</name>
<keyword evidence="11" id="KW-0961">Cell wall biogenesis/degradation</keyword>
<feature type="compositionally biased region" description="Polar residues" evidence="16">
    <location>
        <begin position="590"/>
        <end position="604"/>
    </location>
</feature>
<dbReference type="PANTHER" id="PTHR31297">
    <property type="entry name" value="GLUCAN ENDO-1,6-BETA-GLUCOSIDASE B"/>
    <property type="match status" value="1"/>
</dbReference>
<dbReference type="EMBL" id="SSOP01000092">
    <property type="protein sequence ID" value="KAB5591728.1"/>
    <property type="molecule type" value="Genomic_DNA"/>
</dbReference>
<evidence type="ECO:0000256" key="15">
    <source>
        <dbReference type="ARBA" id="ARBA00041260"/>
    </source>
</evidence>
<dbReference type="GO" id="GO:0071555">
    <property type="term" value="P:cell wall organization"/>
    <property type="evidence" value="ECO:0007669"/>
    <property type="project" value="UniProtKB-KW"/>
</dbReference>
<comment type="similarity">
    <text evidence="2">Belongs to the glycosyl hydrolase 5 (cellulase A) family.</text>
</comment>
<evidence type="ECO:0000256" key="1">
    <source>
        <dbReference type="ARBA" id="ARBA00004401"/>
    </source>
</evidence>
<dbReference type="PANTHER" id="PTHR31297:SF34">
    <property type="entry name" value="GLUCAN 1,3-BETA-GLUCOSIDASE 2"/>
    <property type="match status" value="1"/>
</dbReference>
<evidence type="ECO:0000256" key="17">
    <source>
        <dbReference type="SAM" id="Phobius"/>
    </source>
</evidence>
<evidence type="ECO:0000256" key="12">
    <source>
        <dbReference type="ARBA" id="ARBA00036824"/>
    </source>
</evidence>
<evidence type="ECO:0000256" key="5">
    <source>
        <dbReference type="ARBA" id="ARBA00022801"/>
    </source>
</evidence>
<dbReference type="InterPro" id="IPR050386">
    <property type="entry name" value="Glycosyl_hydrolase_5"/>
</dbReference>
<evidence type="ECO:0000313" key="20">
    <source>
        <dbReference type="Proteomes" id="UP000383932"/>
    </source>
</evidence>
<dbReference type="GO" id="GO:0004338">
    <property type="term" value="F:glucan exo-1,3-beta-glucosidase activity"/>
    <property type="evidence" value="ECO:0007669"/>
    <property type="project" value="UniProtKB-EC"/>
</dbReference>
<keyword evidence="7 17" id="KW-1133">Transmembrane helix</keyword>
<keyword evidence="6" id="KW-0735">Signal-anchor</keyword>
<evidence type="ECO:0000256" key="9">
    <source>
        <dbReference type="ARBA" id="ARBA00023180"/>
    </source>
</evidence>
<evidence type="ECO:0000256" key="7">
    <source>
        <dbReference type="ARBA" id="ARBA00022989"/>
    </source>
</evidence>
<comment type="subcellular location">
    <subcellularLocation>
        <location evidence="1">Cell membrane</location>
        <topology evidence="1">Single-pass type II membrane protein</topology>
    </subcellularLocation>
</comment>
<evidence type="ECO:0000256" key="11">
    <source>
        <dbReference type="ARBA" id="ARBA00023316"/>
    </source>
</evidence>
<evidence type="ECO:0000256" key="14">
    <source>
        <dbReference type="ARBA" id="ARBA00038929"/>
    </source>
</evidence>
<feature type="transmembrane region" description="Helical" evidence="17">
    <location>
        <begin position="69"/>
        <end position="92"/>
    </location>
</feature>
<dbReference type="GO" id="GO:0005886">
    <property type="term" value="C:plasma membrane"/>
    <property type="evidence" value="ECO:0007669"/>
    <property type="project" value="UniProtKB-SubCell"/>
</dbReference>
<organism evidence="19 20">
    <name type="scientific">Ceratobasidium theobromae</name>
    <dbReference type="NCBI Taxonomy" id="1582974"/>
    <lineage>
        <taxon>Eukaryota</taxon>
        <taxon>Fungi</taxon>
        <taxon>Dikarya</taxon>
        <taxon>Basidiomycota</taxon>
        <taxon>Agaricomycotina</taxon>
        <taxon>Agaricomycetes</taxon>
        <taxon>Cantharellales</taxon>
        <taxon>Ceratobasidiaceae</taxon>
        <taxon>Ceratobasidium</taxon>
    </lineage>
</organism>
<evidence type="ECO:0000259" key="18">
    <source>
        <dbReference type="Pfam" id="PF00150"/>
    </source>
</evidence>
<evidence type="ECO:0000256" key="16">
    <source>
        <dbReference type="SAM" id="MobiDB-lite"/>
    </source>
</evidence>
<evidence type="ECO:0000256" key="13">
    <source>
        <dbReference type="ARBA" id="ARBA00037126"/>
    </source>
</evidence>
<evidence type="ECO:0000256" key="10">
    <source>
        <dbReference type="ARBA" id="ARBA00023295"/>
    </source>
</evidence>
<proteinExistence type="inferred from homology"/>